<dbReference type="RefSeq" id="WP_079645402.1">
    <property type="nucleotide sequence ID" value="NZ_FUZF01000021.1"/>
</dbReference>
<reference evidence="2" key="1">
    <citation type="submission" date="2017-02" db="EMBL/GenBank/DDBJ databases">
        <authorList>
            <person name="Varghese N."/>
            <person name="Submissions S."/>
        </authorList>
    </citation>
    <scope>NUCLEOTIDE SEQUENCE [LARGE SCALE GENOMIC DNA]</scope>
    <source>
        <strain evidence="2">DSM 24091</strain>
    </source>
</reference>
<evidence type="ECO:0000313" key="2">
    <source>
        <dbReference type="Proteomes" id="UP000190150"/>
    </source>
</evidence>
<keyword evidence="2" id="KW-1185">Reference proteome</keyword>
<proteinExistence type="predicted"/>
<accession>A0A1T5G4D6</accession>
<dbReference type="STRING" id="1513896.SAMN05660841_03749"/>
<dbReference type="AlphaFoldDB" id="A0A1T5G4D6"/>
<dbReference type="EMBL" id="FUZF01000021">
    <property type="protein sequence ID" value="SKC03209.1"/>
    <property type="molecule type" value="Genomic_DNA"/>
</dbReference>
<organism evidence="1 2">
    <name type="scientific">Sphingobacterium nematocida</name>
    <dbReference type="NCBI Taxonomy" id="1513896"/>
    <lineage>
        <taxon>Bacteria</taxon>
        <taxon>Pseudomonadati</taxon>
        <taxon>Bacteroidota</taxon>
        <taxon>Sphingobacteriia</taxon>
        <taxon>Sphingobacteriales</taxon>
        <taxon>Sphingobacteriaceae</taxon>
        <taxon>Sphingobacterium</taxon>
    </lineage>
</organism>
<name>A0A1T5G4D6_9SPHI</name>
<dbReference type="Proteomes" id="UP000190150">
    <property type="component" value="Unassembled WGS sequence"/>
</dbReference>
<dbReference type="OrthoDB" id="700277at2"/>
<gene>
    <name evidence="1" type="ORF">SAMN05660841_03749</name>
</gene>
<evidence type="ECO:0000313" key="1">
    <source>
        <dbReference type="EMBL" id="SKC03209.1"/>
    </source>
</evidence>
<protein>
    <submittedName>
        <fullName evidence="1">Uncharacterized protein</fullName>
    </submittedName>
</protein>
<sequence length="361" mass="40513">MFQSNRLYIVIFLSLISISWGRAQVKFTVWSDRYVEVSSYLGKSTAPRFNTFQFEIGSQDGNINIPNWSLSVRLLAPIQPVSGGPNRSGKPFPADKIGLRWTEDDNQSFLNLSGIGASRNDIFLANSGEVFLIEKSGQPLRGRNNQHTLARLFGMLTVVQGKYLDDFISSVNEWTHIEYDIPLQFTLYEVNGRVIGYQYVNYKLHIKPRLTDGNAVDVEPDYSLQIDAAAMDASLQFFTRQHYAEGVQFQVDNAIRINSSTDYELRVKSLEPEINRALGGSLPLSVLSLQVVPTSGSGNTISNPKIQLSTTEQVAYSGRSTDKKVVRYFNIQYGAYLTRSQLLTARSGSYTVSLLYLLMPK</sequence>